<evidence type="ECO:0000313" key="5">
    <source>
        <dbReference type="Proteomes" id="UP000061010"/>
    </source>
</evidence>
<keyword evidence="5" id="KW-1185">Reference proteome</keyword>
<keyword evidence="2 4" id="KW-0548">Nucleotidyltransferase</keyword>
<dbReference type="InterPro" id="IPR050385">
    <property type="entry name" value="Archaeal_FAD_synthase"/>
</dbReference>
<dbReference type="PANTHER" id="PTHR43793:SF1">
    <property type="entry name" value="FAD SYNTHASE"/>
    <property type="match status" value="1"/>
</dbReference>
<dbReference type="AlphaFoldDB" id="A0A0S1B039"/>
<dbReference type="PATRIC" id="fig|128780.6.peg.1970"/>
<keyword evidence="1 4" id="KW-0808">Transferase</keyword>
<evidence type="ECO:0000256" key="2">
    <source>
        <dbReference type="ARBA" id="ARBA00022695"/>
    </source>
</evidence>
<dbReference type="Pfam" id="PF01467">
    <property type="entry name" value="CTP_transf_like"/>
    <property type="match status" value="1"/>
</dbReference>
<dbReference type="NCBIfam" id="TIGR00125">
    <property type="entry name" value="cyt_tran_rel"/>
    <property type="match status" value="1"/>
</dbReference>
<dbReference type="GO" id="GO:0016779">
    <property type="term" value="F:nucleotidyltransferase activity"/>
    <property type="evidence" value="ECO:0007669"/>
    <property type="project" value="UniProtKB-KW"/>
</dbReference>
<protein>
    <submittedName>
        <fullName evidence="4">Glycerol-3-phosphate cytidylyltransferase</fullName>
    </submittedName>
</protein>
<name>A0A0S1B039_9GAMM</name>
<organism evidence="4 5">
    <name type="scientific">Stenotrophomonas acidaminiphila</name>
    <dbReference type="NCBI Taxonomy" id="128780"/>
    <lineage>
        <taxon>Bacteria</taxon>
        <taxon>Pseudomonadati</taxon>
        <taxon>Pseudomonadota</taxon>
        <taxon>Gammaproteobacteria</taxon>
        <taxon>Lysobacterales</taxon>
        <taxon>Lysobacteraceae</taxon>
        <taxon>Stenotrophomonas</taxon>
    </lineage>
</organism>
<dbReference type="KEGG" id="sacz:AOT14_19610"/>
<dbReference type="InterPro" id="IPR014729">
    <property type="entry name" value="Rossmann-like_a/b/a_fold"/>
</dbReference>
<proteinExistence type="predicted"/>
<accession>A0A0S1B039</accession>
<dbReference type="InterPro" id="IPR004821">
    <property type="entry name" value="Cyt_trans-like"/>
</dbReference>
<evidence type="ECO:0000259" key="3">
    <source>
        <dbReference type="Pfam" id="PF01467"/>
    </source>
</evidence>
<feature type="domain" description="Cytidyltransferase-like" evidence="3">
    <location>
        <begin position="17"/>
        <end position="135"/>
    </location>
</feature>
<gene>
    <name evidence="4" type="primary">tagD</name>
    <name evidence="4" type="ORF">AOT14_19610</name>
</gene>
<dbReference type="EMBL" id="CP012900">
    <property type="protein sequence ID" value="ALJ28338.1"/>
    <property type="molecule type" value="Genomic_DNA"/>
</dbReference>
<dbReference type="PANTHER" id="PTHR43793">
    <property type="entry name" value="FAD SYNTHASE"/>
    <property type="match status" value="1"/>
</dbReference>
<evidence type="ECO:0000256" key="1">
    <source>
        <dbReference type="ARBA" id="ARBA00022679"/>
    </source>
</evidence>
<sequence length="142" mass="16021">MPPAINVRTESGMTIVLTYGTFDLLHIGHVNLLRRARALGSSLVVGLSSDSFNAIKDKRATQSYSDREAVLRAIRYVDDVFPEDSWEQKADDIRRLGADVLVMGSDWRGHFDELSRYCQVRYLPRTENISSSALKASIRSMQ</sequence>
<dbReference type="Gene3D" id="3.40.50.620">
    <property type="entry name" value="HUPs"/>
    <property type="match status" value="1"/>
</dbReference>
<dbReference type="SUPFAM" id="SSF52374">
    <property type="entry name" value="Nucleotidylyl transferase"/>
    <property type="match status" value="1"/>
</dbReference>
<reference evidence="4 5" key="1">
    <citation type="journal article" date="2015" name="Genome Announc.">
        <title>Complete Genome Sequencing of Stenotrophomonas acidaminiphila ZAC14D2_NAIMI4_2, a Multidrug-Resistant Strain Isolated from Sediments of a Polluted River in Mexico, Uncovers New Antibiotic Resistance Genes and a Novel Class-II Lasso Peptide Biosynthesis Gene Cluster.</title>
        <authorList>
            <person name="Vinuesa P."/>
            <person name="Ochoa-Sanchez L.E."/>
        </authorList>
    </citation>
    <scope>NUCLEOTIDE SEQUENCE [LARGE SCALE GENOMIC DNA]</scope>
    <source>
        <strain evidence="4 5">ZAC14D2_NAIMI4_2</strain>
    </source>
</reference>
<evidence type="ECO:0000313" key="4">
    <source>
        <dbReference type="EMBL" id="ALJ28338.1"/>
    </source>
</evidence>
<dbReference type="Proteomes" id="UP000061010">
    <property type="component" value="Chromosome"/>
</dbReference>